<evidence type="ECO:0000313" key="1">
    <source>
        <dbReference type="EMBL" id="KXS21336.1"/>
    </source>
</evidence>
<dbReference type="Proteomes" id="UP000070544">
    <property type="component" value="Unassembled WGS sequence"/>
</dbReference>
<proteinExistence type="predicted"/>
<gene>
    <name evidence="1" type="ORF">M427DRAFT_51564</name>
</gene>
<sequence>PHILAIVSTDNRLIVPGIEVLCIVLRHLSFPTHLDDLSKEFGCEGSNISQIYQWDTAHICTLFSDVLYWDKNWLTSEFLQEYADAVWDSGAPYVYCFGFMDGMVWQICRPLQQVPPPPVPLQVGFVDARTARLQCGDEPASDLCGVEMGEGENGICHSGLVANA</sequence>
<protein>
    <submittedName>
        <fullName evidence="1">Uncharacterized protein</fullName>
    </submittedName>
</protein>
<keyword evidence="2" id="KW-1185">Reference proteome</keyword>
<dbReference type="EMBL" id="KQ965733">
    <property type="protein sequence ID" value="KXS21336.1"/>
    <property type="molecule type" value="Genomic_DNA"/>
</dbReference>
<dbReference type="OrthoDB" id="5289248at2759"/>
<evidence type="ECO:0000313" key="2">
    <source>
        <dbReference type="Proteomes" id="UP000070544"/>
    </source>
</evidence>
<organism evidence="1 2">
    <name type="scientific">Gonapodya prolifera (strain JEL478)</name>
    <name type="common">Monoblepharis prolifera</name>
    <dbReference type="NCBI Taxonomy" id="1344416"/>
    <lineage>
        <taxon>Eukaryota</taxon>
        <taxon>Fungi</taxon>
        <taxon>Fungi incertae sedis</taxon>
        <taxon>Chytridiomycota</taxon>
        <taxon>Chytridiomycota incertae sedis</taxon>
        <taxon>Monoblepharidomycetes</taxon>
        <taxon>Monoblepharidales</taxon>
        <taxon>Gonapodyaceae</taxon>
        <taxon>Gonapodya</taxon>
    </lineage>
</organism>
<feature type="non-terminal residue" evidence="1">
    <location>
        <position position="1"/>
    </location>
</feature>
<name>A0A139AX69_GONPJ</name>
<reference evidence="1 2" key="1">
    <citation type="journal article" date="2015" name="Genome Biol. Evol.">
        <title>Phylogenomic analyses indicate that early fungi evolved digesting cell walls of algal ancestors of land plants.</title>
        <authorList>
            <person name="Chang Y."/>
            <person name="Wang S."/>
            <person name="Sekimoto S."/>
            <person name="Aerts A.L."/>
            <person name="Choi C."/>
            <person name="Clum A."/>
            <person name="LaButti K.M."/>
            <person name="Lindquist E.A."/>
            <person name="Yee Ngan C."/>
            <person name="Ohm R.A."/>
            <person name="Salamov A.A."/>
            <person name="Grigoriev I.V."/>
            <person name="Spatafora J.W."/>
            <person name="Berbee M.L."/>
        </authorList>
    </citation>
    <scope>NUCLEOTIDE SEQUENCE [LARGE SCALE GENOMIC DNA]</scope>
    <source>
        <strain evidence="1 2">JEL478</strain>
    </source>
</reference>
<dbReference type="AlphaFoldDB" id="A0A139AX69"/>
<accession>A0A139AX69</accession>
<dbReference type="STRING" id="1344416.A0A139AX69"/>